<dbReference type="RefSeq" id="WP_310276209.1">
    <property type="nucleotide sequence ID" value="NZ_JAVDWR010000003.1"/>
</dbReference>
<evidence type="ECO:0000256" key="1">
    <source>
        <dbReference type="ARBA" id="ARBA00023186"/>
    </source>
</evidence>
<gene>
    <name evidence="3" type="ORF">J2W69_001532</name>
</gene>
<comment type="caution">
    <text evidence="3">The sequence shown here is derived from an EMBL/GenBank/DDBJ whole genome shotgun (WGS) entry which is preliminary data.</text>
</comment>
<keyword evidence="4" id="KW-1185">Reference proteome</keyword>
<proteinExistence type="predicted"/>
<name>A0ABU1VY13_9GAMM</name>
<evidence type="ECO:0000313" key="3">
    <source>
        <dbReference type="EMBL" id="MDR7120598.1"/>
    </source>
</evidence>
<reference evidence="3 4" key="1">
    <citation type="submission" date="2023-07" db="EMBL/GenBank/DDBJ databases">
        <title>Sorghum-associated microbial communities from plants grown in Nebraska, USA.</title>
        <authorList>
            <person name="Schachtman D."/>
        </authorList>
    </citation>
    <scope>NUCLEOTIDE SEQUENCE [LARGE SCALE GENOMIC DNA]</scope>
    <source>
        <strain evidence="3 4">4138</strain>
    </source>
</reference>
<dbReference type="Pfam" id="PF12339">
    <property type="entry name" value="DNAJ_related"/>
    <property type="match status" value="1"/>
</dbReference>
<dbReference type="Gene3D" id="1.10.287.110">
    <property type="entry name" value="DnaJ domain"/>
    <property type="match status" value="1"/>
</dbReference>
<dbReference type="EMBL" id="JAVDWR010000003">
    <property type="protein sequence ID" value="MDR7120598.1"/>
    <property type="molecule type" value="Genomic_DNA"/>
</dbReference>
<keyword evidence="1" id="KW-0143">Chaperone</keyword>
<dbReference type="Proteomes" id="UP001257909">
    <property type="component" value="Unassembled WGS sequence"/>
</dbReference>
<dbReference type="InterPro" id="IPR036869">
    <property type="entry name" value="J_dom_sf"/>
</dbReference>
<dbReference type="CDD" id="cd06257">
    <property type="entry name" value="DnaJ"/>
    <property type="match status" value="1"/>
</dbReference>
<sequence>MSAFFLFAAIPGAHPLGQRFALLKIDPDNFLVCNVTMHTELQADLVAALEAFLLARQGEISEQELLHQLKAFFPEPRSLAVDSLLFQQHFILYHHLFVLQAQWQQEQVALLHIGFAKVVVYTVTALPDNALALWQEQQDKAAYYLDWQNMRAMTGDKLQAVLDEFWKKLALYQQNKTLDTSTLQQKWQLTQPYSVAQLKKNYRQQALRLHPDKGGDAAAFQLLQQEYQWLLAEFSS</sequence>
<dbReference type="SUPFAM" id="SSF46565">
    <property type="entry name" value="Chaperone J-domain"/>
    <property type="match status" value="1"/>
</dbReference>
<dbReference type="InterPro" id="IPR021059">
    <property type="entry name" value="DnaJ-related_N"/>
</dbReference>
<evidence type="ECO:0000259" key="2">
    <source>
        <dbReference type="Pfam" id="PF12339"/>
    </source>
</evidence>
<protein>
    <recommendedName>
        <fullName evidence="2">DnaJ-related protein N-terminal domain-containing protein</fullName>
    </recommendedName>
</protein>
<feature type="domain" description="DnaJ-related protein N-terminal" evidence="2">
    <location>
        <begin position="44"/>
        <end position="168"/>
    </location>
</feature>
<dbReference type="InterPro" id="IPR001623">
    <property type="entry name" value="DnaJ_domain"/>
</dbReference>
<evidence type="ECO:0000313" key="4">
    <source>
        <dbReference type="Proteomes" id="UP001257909"/>
    </source>
</evidence>
<organism evidence="3 4">
    <name type="scientific">Rheinheimera soli</name>
    <dbReference type="NCBI Taxonomy" id="443616"/>
    <lineage>
        <taxon>Bacteria</taxon>
        <taxon>Pseudomonadati</taxon>
        <taxon>Pseudomonadota</taxon>
        <taxon>Gammaproteobacteria</taxon>
        <taxon>Chromatiales</taxon>
        <taxon>Chromatiaceae</taxon>
        <taxon>Rheinheimera</taxon>
    </lineage>
</organism>
<accession>A0ABU1VY13</accession>